<protein>
    <submittedName>
        <fullName evidence="1">Uncharacterized protein</fullName>
    </submittedName>
</protein>
<accession>A0ABS1BXE9</accession>
<reference evidence="1 2" key="1">
    <citation type="journal article" date="2021" name="Pathogens">
        <title>Isolation and Characterization of Kingella bonacorsii sp. nov., A Novel Kingella Species Detected in a Stable Periodontitis Subject.</title>
        <authorList>
            <person name="Antezack A."/>
            <person name="Boxberger M."/>
            <person name="Rolland C."/>
            <person name="Monnet-Corti V."/>
            <person name="La Scola B."/>
        </authorList>
    </citation>
    <scope>NUCLEOTIDE SEQUENCE [LARGE SCALE GENOMIC DNA]</scope>
    <source>
        <strain evidence="1 2">Marseille-Q4569</strain>
    </source>
</reference>
<keyword evidence="2" id="KW-1185">Reference proteome</keyword>
<proteinExistence type="predicted"/>
<name>A0ABS1BXE9_9NEIS</name>
<gene>
    <name evidence="1" type="ORF">JDW22_12620</name>
</gene>
<dbReference type="EMBL" id="JAEHNZ010000006">
    <property type="protein sequence ID" value="MBK0397390.1"/>
    <property type="molecule type" value="Genomic_DNA"/>
</dbReference>
<sequence length="54" mass="5986">MPHIQSHQIPIFLPIKPINGIFNIDDNGTIKIDHIQANLLQKGSLKIAGDIRTS</sequence>
<evidence type="ECO:0000313" key="2">
    <source>
        <dbReference type="Proteomes" id="UP000614058"/>
    </source>
</evidence>
<comment type="caution">
    <text evidence="1">The sequence shown here is derived from an EMBL/GenBank/DDBJ whole genome shotgun (WGS) entry which is preliminary data.</text>
</comment>
<dbReference type="Proteomes" id="UP000614058">
    <property type="component" value="Unassembled WGS sequence"/>
</dbReference>
<feature type="non-terminal residue" evidence="1">
    <location>
        <position position="54"/>
    </location>
</feature>
<organism evidence="1 2">
    <name type="scientific">Kingella bonacorsii</name>
    <dbReference type="NCBI Taxonomy" id="2796361"/>
    <lineage>
        <taxon>Bacteria</taxon>
        <taxon>Pseudomonadati</taxon>
        <taxon>Pseudomonadota</taxon>
        <taxon>Betaproteobacteria</taxon>
        <taxon>Neisseriales</taxon>
        <taxon>Neisseriaceae</taxon>
        <taxon>Kingella</taxon>
    </lineage>
</organism>
<evidence type="ECO:0000313" key="1">
    <source>
        <dbReference type="EMBL" id="MBK0397390.1"/>
    </source>
</evidence>